<evidence type="ECO:0008006" key="4">
    <source>
        <dbReference type="Google" id="ProtNLM"/>
    </source>
</evidence>
<dbReference type="EMBL" id="JAGSOY010000032">
    <property type="protein sequence ID" value="MBU2712203.1"/>
    <property type="molecule type" value="Genomic_DNA"/>
</dbReference>
<feature type="signal peptide" evidence="1">
    <location>
        <begin position="1"/>
        <end position="20"/>
    </location>
</feature>
<evidence type="ECO:0000256" key="1">
    <source>
        <dbReference type="SAM" id="SignalP"/>
    </source>
</evidence>
<sequence length="703" mass="79261">MKKTMLMTVACFMLPSTVFATSYGVECQENISLSKVVSSRWINNCLSHHQDDGGWRDPYNARPVYARYFTFTLDKPEEINVEVTAQGDTYFYLLEGHGEYGQVLGNYRGKDNTISLQAGQYTIELATRDQLLSEPFTLLLNSMEENASCINPLDINSVMQGHWSANCLIQNFNVSNNDPYAPLNPERANYYSFSVSKETDFRLENLGDYNKSAPLFNLYRDNDLSQKVDSNSDGFSWSRTSDTLDFRLIPGVYTLEVTAHNRIALGNYRFKLSAYPVSSCLTHMSIGQTLGGLLSDGCYSQFRETGYYDPYNSIDRSDFNAKQFEFKLEKPTAVRVNTFFSNNSAYVYLAKKESGRLVLLGETFDESYSTGLSREMVRTLDTGVYVLDVTTRNPHLSGQFDLVLSEADSEPCHGLIGVNSALSGELDNHSNCASSLRVDESYYDPYNPISLKQFYAKTYSFKINHAGHYRLEASSSDFAMFMTLVKGPNSRGIKLLQKQSQRHDSNQVSQWLEPGYYTVELTTLNAYEFGSFVLKLSELCKEVDSKELHCSGEGYVDPYNFGNGNLDPYNKGSVDKGGYSDPYSPVDVYQDPYGSYFDPYRSNVDPFDLGNGNLDPYKVSIDTGYSDSYSPVDVYQDPYGSYFDPYRGNVDLYNLGNGNLDPYIGLTGNGYNDSYSPQDSYGGYHNSDYLGNTYSDLYSIRVH</sequence>
<comment type="caution">
    <text evidence="2">The sequence shown here is derived from an EMBL/GenBank/DDBJ whole genome shotgun (WGS) entry which is preliminary data.</text>
</comment>
<accession>A0ABS5ZEN9</accession>
<protein>
    <recommendedName>
        <fullName evidence="4">Peptidase C-terminal archaeal/bacterial domain-containing protein</fullName>
    </recommendedName>
</protein>
<evidence type="ECO:0000313" key="2">
    <source>
        <dbReference type="EMBL" id="MBU2712203.1"/>
    </source>
</evidence>
<dbReference type="Proteomes" id="UP000690515">
    <property type="component" value="Unassembled WGS sequence"/>
</dbReference>
<name>A0ABS5ZEN9_9GAMM</name>
<reference evidence="2 3" key="1">
    <citation type="submission" date="2021-04" db="EMBL/GenBank/DDBJ databases">
        <authorList>
            <person name="Pira H."/>
            <person name="Risdian C."/>
            <person name="Wink J."/>
        </authorList>
    </citation>
    <scope>NUCLEOTIDE SEQUENCE [LARGE SCALE GENOMIC DNA]</scope>
    <source>
        <strain evidence="2 3">WH53</strain>
    </source>
</reference>
<keyword evidence="3" id="KW-1185">Reference proteome</keyword>
<keyword evidence="1" id="KW-0732">Signal</keyword>
<evidence type="ECO:0000313" key="3">
    <source>
        <dbReference type="Proteomes" id="UP000690515"/>
    </source>
</evidence>
<organism evidence="2 3">
    <name type="scientific">Zooshikella harenae</name>
    <dbReference type="NCBI Taxonomy" id="2827238"/>
    <lineage>
        <taxon>Bacteria</taxon>
        <taxon>Pseudomonadati</taxon>
        <taxon>Pseudomonadota</taxon>
        <taxon>Gammaproteobacteria</taxon>
        <taxon>Oceanospirillales</taxon>
        <taxon>Zooshikellaceae</taxon>
        <taxon>Zooshikella</taxon>
    </lineage>
</organism>
<feature type="chain" id="PRO_5045285301" description="Peptidase C-terminal archaeal/bacterial domain-containing protein" evidence="1">
    <location>
        <begin position="21"/>
        <end position="703"/>
    </location>
</feature>
<proteinExistence type="predicted"/>
<dbReference type="Gene3D" id="2.60.120.380">
    <property type="match status" value="1"/>
</dbReference>
<gene>
    <name evidence="2" type="ORF">KCG35_14145</name>
</gene>
<dbReference type="RefSeq" id="WP_215820432.1">
    <property type="nucleotide sequence ID" value="NZ_JAGSOY010000032.1"/>
</dbReference>